<evidence type="ECO:0000313" key="9">
    <source>
        <dbReference type="EMBL" id="PXV65137.1"/>
    </source>
</evidence>
<dbReference type="GO" id="GO:0005886">
    <property type="term" value="C:plasma membrane"/>
    <property type="evidence" value="ECO:0007669"/>
    <property type="project" value="UniProtKB-SubCell"/>
</dbReference>
<evidence type="ECO:0000313" key="11">
    <source>
        <dbReference type="Proteomes" id="UP000247389"/>
    </source>
</evidence>
<evidence type="ECO:0000256" key="1">
    <source>
        <dbReference type="ARBA" id="ARBA00004651"/>
    </source>
</evidence>
<protein>
    <submittedName>
        <fullName evidence="10">Peptide/nickel transport system permease protein</fullName>
    </submittedName>
</protein>
<evidence type="ECO:0000313" key="12">
    <source>
        <dbReference type="Proteomes" id="UP000324896"/>
    </source>
</evidence>
<evidence type="ECO:0000256" key="4">
    <source>
        <dbReference type="ARBA" id="ARBA00022692"/>
    </source>
</evidence>
<feature type="transmembrane region" description="Helical" evidence="7">
    <location>
        <begin position="262"/>
        <end position="287"/>
    </location>
</feature>
<dbReference type="Pfam" id="PF12911">
    <property type="entry name" value="OppC_N"/>
    <property type="match status" value="1"/>
</dbReference>
<evidence type="ECO:0000259" key="8">
    <source>
        <dbReference type="PROSITE" id="PS50928"/>
    </source>
</evidence>
<reference evidence="10 12" key="1">
    <citation type="submission" date="2016-10" db="EMBL/GenBank/DDBJ databases">
        <authorList>
            <person name="Varghese N."/>
            <person name="Submissions S."/>
        </authorList>
    </citation>
    <scope>NUCLEOTIDE SEQUENCE [LARGE SCALE GENOMIC DNA]</scope>
    <source>
        <strain evidence="10 12">WG10</strain>
    </source>
</reference>
<dbReference type="InterPro" id="IPR050366">
    <property type="entry name" value="BP-dependent_transpt_permease"/>
</dbReference>
<feature type="domain" description="ABC transmembrane type-1" evidence="8">
    <location>
        <begin position="141"/>
        <end position="330"/>
    </location>
</feature>
<dbReference type="Proteomes" id="UP000324896">
    <property type="component" value="Unassembled WGS sequence"/>
</dbReference>
<feature type="transmembrane region" description="Helical" evidence="7">
    <location>
        <begin position="82"/>
        <end position="101"/>
    </location>
</feature>
<comment type="subcellular location">
    <subcellularLocation>
        <location evidence="1 7">Cell membrane</location>
        <topology evidence="1 7">Multi-pass membrane protein</topology>
    </subcellularLocation>
</comment>
<dbReference type="InterPro" id="IPR025966">
    <property type="entry name" value="OppC_N"/>
</dbReference>
<accession>A0A1G6JNX8</accession>
<feature type="transmembrane region" description="Helical" evidence="7">
    <location>
        <begin position="143"/>
        <end position="169"/>
    </location>
</feature>
<dbReference type="AlphaFoldDB" id="A0A1G6JNX8"/>
<evidence type="ECO:0000256" key="2">
    <source>
        <dbReference type="ARBA" id="ARBA00022448"/>
    </source>
</evidence>
<keyword evidence="3" id="KW-1003">Cell membrane</keyword>
<dbReference type="PANTHER" id="PTHR43386">
    <property type="entry name" value="OLIGOPEPTIDE TRANSPORT SYSTEM PERMEASE PROTEIN APPC"/>
    <property type="match status" value="1"/>
</dbReference>
<gene>
    <name evidence="9" type="ORF">C8C78_11510</name>
    <name evidence="10" type="ORF">SAMN04488597_10382</name>
</gene>
<evidence type="ECO:0000256" key="7">
    <source>
        <dbReference type="RuleBase" id="RU363032"/>
    </source>
</evidence>
<evidence type="ECO:0000256" key="3">
    <source>
        <dbReference type="ARBA" id="ARBA00022475"/>
    </source>
</evidence>
<name>A0A1G6JNX8_9FIRM</name>
<dbReference type="EMBL" id="FMYT01000003">
    <property type="protein sequence ID" value="SDC20361.1"/>
    <property type="molecule type" value="Genomic_DNA"/>
</dbReference>
<evidence type="ECO:0000256" key="6">
    <source>
        <dbReference type="ARBA" id="ARBA00023136"/>
    </source>
</evidence>
<keyword evidence="6 7" id="KW-0472">Membrane</keyword>
<reference evidence="9 11" key="2">
    <citation type="submission" date="2018-04" db="EMBL/GenBank/DDBJ databases">
        <title>Subsurface microbial communities from deep shales in Ohio and West Virginia, USA.</title>
        <authorList>
            <person name="Wrighton K."/>
        </authorList>
    </citation>
    <scope>NUCLEOTIDE SEQUENCE [LARGE SCALE GENOMIC DNA]</scope>
    <source>
        <strain evidence="9 11">MSL28</strain>
    </source>
</reference>
<dbReference type="SUPFAM" id="SSF161098">
    <property type="entry name" value="MetI-like"/>
    <property type="match status" value="1"/>
</dbReference>
<keyword evidence="5 7" id="KW-1133">Transmembrane helix</keyword>
<dbReference type="InterPro" id="IPR035906">
    <property type="entry name" value="MetI-like_sf"/>
</dbReference>
<evidence type="ECO:0000256" key="5">
    <source>
        <dbReference type="ARBA" id="ARBA00022989"/>
    </source>
</evidence>
<evidence type="ECO:0000313" key="10">
    <source>
        <dbReference type="EMBL" id="SDC20361.1"/>
    </source>
</evidence>
<keyword evidence="4 7" id="KW-0812">Transmembrane</keyword>
<dbReference type="EMBL" id="QICM01000015">
    <property type="protein sequence ID" value="PXV65137.1"/>
    <property type="molecule type" value="Genomic_DNA"/>
</dbReference>
<dbReference type="PROSITE" id="PS50928">
    <property type="entry name" value="ABC_TM1"/>
    <property type="match status" value="1"/>
</dbReference>
<feature type="transmembrane region" description="Helical" evidence="7">
    <location>
        <begin position="5"/>
        <end position="24"/>
    </location>
</feature>
<feature type="transmembrane region" description="Helical" evidence="7">
    <location>
        <begin position="307"/>
        <end position="330"/>
    </location>
</feature>
<feature type="transmembrane region" description="Helical" evidence="7">
    <location>
        <begin position="36"/>
        <end position="53"/>
    </location>
</feature>
<organism evidence="10 12">
    <name type="scientific">Halanaerobium congolense</name>
    <dbReference type="NCBI Taxonomy" id="54121"/>
    <lineage>
        <taxon>Bacteria</taxon>
        <taxon>Bacillati</taxon>
        <taxon>Bacillota</taxon>
        <taxon>Clostridia</taxon>
        <taxon>Halanaerobiales</taxon>
        <taxon>Halanaerobiaceae</taxon>
        <taxon>Halanaerobium</taxon>
    </lineage>
</organism>
<dbReference type="CDD" id="cd06261">
    <property type="entry name" value="TM_PBP2"/>
    <property type="match status" value="1"/>
</dbReference>
<keyword evidence="2 7" id="KW-0813">Transport</keyword>
<dbReference type="InterPro" id="IPR000515">
    <property type="entry name" value="MetI-like"/>
</dbReference>
<dbReference type="PANTHER" id="PTHR43386:SF1">
    <property type="entry name" value="D,D-DIPEPTIDE TRANSPORT SYSTEM PERMEASE PROTEIN DDPC-RELATED"/>
    <property type="match status" value="1"/>
</dbReference>
<dbReference type="GO" id="GO:0055085">
    <property type="term" value="P:transmembrane transport"/>
    <property type="evidence" value="ECO:0007669"/>
    <property type="project" value="InterPro"/>
</dbReference>
<dbReference type="Proteomes" id="UP000247389">
    <property type="component" value="Unassembled WGS sequence"/>
</dbReference>
<dbReference type="Pfam" id="PF00528">
    <property type="entry name" value="BPD_transp_1"/>
    <property type="match status" value="1"/>
</dbReference>
<dbReference type="RefSeq" id="WP_110300961.1">
    <property type="nucleotide sequence ID" value="NZ_FMYT01000003.1"/>
</dbReference>
<dbReference type="Gene3D" id="1.10.3720.10">
    <property type="entry name" value="MetI-like"/>
    <property type="match status" value="1"/>
</dbReference>
<comment type="similarity">
    <text evidence="7">Belongs to the binding-protein-dependent transport system permease family.</text>
</comment>
<proteinExistence type="inferred from homology"/>
<sequence>MKNKIILFILLLIQIYVNYQNWIIEGRVWSSLEYKFATVFSIIVIISLLLLLFKNSIFLKFKENDLYAKTLKEFNKGYGGKIAVFILALIFYAAFMAPFIAPYSPTEIDYSNMTYAAPSWNHWFGTDDFGRDMFSRVIYGARIALGVGFAAVLVNASLGVTLGLMAGYYGGKADMIIMRVVEIWNSIPFILLALAIISALGKGIFNIIIAVGVTGLINFSRLTRSIVLQIKEKEYVAAAKALGAGDLRILYYHILPNSISSLIVLATLRIGISILVVAGLSFLGLGIQPPTAAWGTMLNRGQEYLIQAPWMSIFPGLAIIITVLSFNLLGDALRDALDPRQLD</sequence>